<evidence type="ECO:0000256" key="9">
    <source>
        <dbReference type="ARBA" id="ARBA00047469"/>
    </source>
</evidence>
<dbReference type="Pfam" id="PF24810">
    <property type="entry name" value="RBD_LARS1"/>
    <property type="match status" value="1"/>
</dbReference>
<keyword evidence="16" id="KW-1185">Reference proteome</keyword>
<keyword evidence="4 10" id="KW-0547">Nucleotide-binding</keyword>
<evidence type="ECO:0000259" key="13">
    <source>
        <dbReference type="Pfam" id="PF09334"/>
    </source>
</evidence>
<dbReference type="Pfam" id="PF00133">
    <property type="entry name" value="tRNA-synt_1"/>
    <property type="match status" value="2"/>
</dbReference>
<dbReference type="InterPro" id="IPR004493">
    <property type="entry name" value="Leu-tRNA-synth_Ia_arc/euk"/>
</dbReference>
<comment type="catalytic activity">
    <reaction evidence="9">
        <text>tRNA(Leu) + L-leucine + ATP = L-leucyl-tRNA(Leu) + AMP + diphosphate</text>
        <dbReference type="Rhea" id="RHEA:11688"/>
        <dbReference type="Rhea" id="RHEA-COMP:9613"/>
        <dbReference type="Rhea" id="RHEA-COMP:9622"/>
        <dbReference type="ChEBI" id="CHEBI:30616"/>
        <dbReference type="ChEBI" id="CHEBI:33019"/>
        <dbReference type="ChEBI" id="CHEBI:57427"/>
        <dbReference type="ChEBI" id="CHEBI:78442"/>
        <dbReference type="ChEBI" id="CHEBI:78494"/>
        <dbReference type="ChEBI" id="CHEBI:456215"/>
        <dbReference type="EC" id="6.1.1.4"/>
    </reaction>
</comment>
<dbReference type="EC" id="6.1.1.4" evidence="2"/>
<evidence type="ECO:0000259" key="11">
    <source>
        <dbReference type="Pfam" id="PF00133"/>
    </source>
</evidence>
<dbReference type="SUPFAM" id="SSF52374">
    <property type="entry name" value="Nucleotidylyl transferase"/>
    <property type="match status" value="1"/>
</dbReference>
<organism evidence="15 16">
    <name type="scientific">Paratrimastix pyriformis</name>
    <dbReference type="NCBI Taxonomy" id="342808"/>
    <lineage>
        <taxon>Eukaryota</taxon>
        <taxon>Metamonada</taxon>
        <taxon>Preaxostyla</taxon>
        <taxon>Paratrimastigidae</taxon>
        <taxon>Paratrimastix</taxon>
    </lineage>
</organism>
<evidence type="ECO:0000256" key="8">
    <source>
        <dbReference type="ARBA" id="ARBA00030520"/>
    </source>
</evidence>
<dbReference type="SUPFAM" id="SSF47323">
    <property type="entry name" value="Anticodon-binding domain of a subclass of class I aminoacyl-tRNA synthetases"/>
    <property type="match status" value="1"/>
</dbReference>
<evidence type="ECO:0000256" key="7">
    <source>
        <dbReference type="ARBA" id="ARBA00023146"/>
    </source>
</evidence>
<dbReference type="InterPro" id="IPR014729">
    <property type="entry name" value="Rossmann-like_a/b/a_fold"/>
</dbReference>
<comment type="caution">
    <text evidence="15">The sequence shown here is derived from an EMBL/GenBank/DDBJ whole genome shotgun (WGS) entry which is preliminary data.</text>
</comment>
<dbReference type="PROSITE" id="PS00178">
    <property type="entry name" value="AA_TRNA_LIGASE_I"/>
    <property type="match status" value="1"/>
</dbReference>
<keyword evidence="5 10" id="KW-0067">ATP-binding</keyword>
<dbReference type="Gene3D" id="1.10.730.10">
    <property type="entry name" value="Isoleucyl-tRNA Synthetase, Domain 1"/>
    <property type="match status" value="1"/>
</dbReference>
<dbReference type="NCBIfam" id="TIGR00395">
    <property type="entry name" value="leuS_arch"/>
    <property type="match status" value="1"/>
</dbReference>
<dbReference type="InterPro" id="IPR013155">
    <property type="entry name" value="M/V/L/I-tRNA-synth_anticd-bd"/>
</dbReference>
<name>A0ABQ8URH5_9EUKA</name>
<evidence type="ECO:0000256" key="10">
    <source>
        <dbReference type="RuleBase" id="RU363035"/>
    </source>
</evidence>
<keyword evidence="6 10" id="KW-0648">Protein biosynthesis</keyword>
<evidence type="ECO:0000256" key="3">
    <source>
        <dbReference type="ARBA" id="ARBA00022598"/>
    </source>
</evidence>
<dbReference type="GO" id="GO:0016874">
    <property type="term" value="F:ligase activity"/>
    <property type="evidence" value="ECO:0007669"/>
    <property type="project" value="UniProtKB-KW"/>
</dbReference>
<feature type="domain" description="Leucine--tRNA ligase RagD-binding" evidence="14">
    <location>
        <begin position="1009"/>
        <end position="1078"/>
    </location>
</feature>
<feature type="domain" description="Aminoacyl-tRNA synthetase class Ia" evidence="11">
    <location>
        <begin position="31"/>
        <end position="116"/>
    </location>
</feature>
<dbReference type="PANTHER" id="PTHR45794">
    <property type="entry name" value="LEUCYL-TRNA SYNTHETASE"/>
    <property type="match status" value="1"/>
</dbReference>
<feature type="domain" description="Methionyl/Valyl/Leucyl/Isoleucyl-tRNA synthetase anticodon-binding" evidence="12">
    <location>
        <begin position="864"/>
        <end position="993"/>
    </location>
</feature>
<evidence type="ECO:0000256" key="1">
    <source>
        <dbReference type="ARBA" id="ARBA00005594"/>
    </source>
</evidence>
<dbReference type="Gene3D" id="3.90.740.10">
    <property type="entry name" value="Valyl/Leucyl/Isoleucyl-tRNA synthetase, editing domain"/>
    <property type="match status" value="1"/>
</dbReference>
<dbReference type="Pfam" id="PF08264">
    <property type="entry name" value="Anticodon_1"/>
    <property type="match status" value="1"/>
</dbReference>
<accession>A0ABQ8URH5</accession>
<dbReference type="SUPFAM" id="SSF50677">
    <property type="entry name" value="ValRS/IleRS/LeuRS editing domain"/>
    <property type="match status" value="1"/>
</dbReference>
<gene>
    <name evidence="15" type="ORF">PAPYR_1880</name>
</gene>
<protein>
    <recommendedName>
        <fullName evidence="2">leucine--tRNA ligase</fullName>
        <ecNumber evidence="2">6.1.1.4</ecNumber>
    </recommendedName>
    <alternativeName>
        <fullName evidence="8">Leucyl-tRNA synthetase</fullName>
    </alternativeName>
</protein>
<dbReference type="EMBL" id="JAPMOS010000006">
    <property type="protein sequence ID" value="KAJ4461743.1"/>
    <property type="molecule type" value="Genomic_DNA"/>
</dbReference>
<evidence type="ECO:0000313" key="15">
    <source>
        <dbReference type="EMBL" id="KAJ4461743.1"/>
    </source>
</evidence>
<dbReference type="CDD" id="cd07959">
    <property type="entry name" value="Anticodon_Ia_Leu_AEc"/>
    <property type="match status" value="1"/>
</dbReference>
<evidence type="ECO:0000256" key="2">
    <source>
        <dbReference type="ARBA" id="ARBA00013164"/>
    </source>
</evidence>
<keyword evidence="7 10" id="KW-0030">Aminoacyl-tRNA synthetase</keyword>
<dbReference type="PANTHER" id="PTHR45794:SF1">
    <property type="entry name" value="LEUCINE--TRNA LIGASE, CYTOPLASMIC"/>
    <property type="match status" value="1"/>
</dbReference>
<dbReference type="InterPro" id="IPR001412">
    <property type="entry name" value="aa-tRNA-synth_I_CS"/>
</dbReference>
<feature type="domain" description="Aminoacyl-tRNA synthetase class Ia" evidence="11">
    <location>
        <begin position="191"/>
        <end position="618"/>
    </location>
</feature>
<dbReference type="InterPro" id="IPR009008">
    <property type="entry name" value="Val/Leu/Ile-tRNA-synth_edit"/>
</dbReference>
<reference evidence="15" key="1">
    <citation type="journal article" date="2022" name="bioRxiv">
        <title>Genomics of Preaxostyla Flagellates Illuminates Evolutionary Transitions and the Path Towards Mitochondrial Loss.</title>
        <authorList>
            <person name="Novak L.V.F."/>
            <person name="Treitli S.C."/>
            <person name="Pyrih J."/>
            <person name="Halakuc P."/>
            <person name="Pipaliya S.V."/>
            <person name="Vacek V."/>
            <person name="Brzon O."/>
            <person name="Soukal P."/>
            <person name="Eme L."/>
            <person name="Dacks J.B."/>
            <person name="Karnkowska A."/>
            <person name="Elias M."/>
            <person name="Hampl V."/>
        </authorList>
    </citation>
    <scope>NUCLEOTIDE SEQUENCE</scope>
    <source>
        <strain evidence="15">RCP-MX</strain>
    </source>
</reference>
<dbReference type="Gene3D" id="3.40.50.620">
    <property type="entry name" value="HUPs"/>
    <property type="match status" value="3"/>
</dbReference>
<dbReference type="InterPro" id="IPR009080">
    <property type="entry name" value="tRNAsynth_Ia_anticodon-bd"/>
</dbReference>
<evidence type="ECO:0000259" key="12">
    <source>
        <dbReference type="Pfam" id="PF08264"/>
    </source>
</evidence>
<evidence type="ECO:0000313" key="16">
    <source>
        <dbReference type="Proteomes" id="UP001141327"/>
    </source>
</evidence>
<dbReference type="InterPro" id="IPR002300">
    <property type="entry name" value="aa-tRNA-synth_Ia"/>
</dbReference>
<evidence type="ECO:0000259" key="14">
    <source>
        <dbReference type="Pfam" id="PF24810"/>
    </source>
</evidence>
<comment type="similarity">
    <text evidence="1 10">Belongs to the class-I aminoacyl-tRNA synthetase family.</text>
</comment>
<feature type="domain" description="Methionyl/Leucyl tRNA synthetase" evidence="13">
    <location>
        <begin position="706"/>
        <end position="792"/>
    </location>
</feature>
<proteinExistence type="inferred from homology"/>
<evidence type="ECO:0000256" key="5">
    <source>
        <dbReference type="ARBA" id="ARBA00022840"/>
    </source>
</evidence>
<dbReference type="Proteomes" id="UP001141327">
    <property type="component" value="Unassembled WGS sequence"/>
</dbReference>
<dbReference type="InterPro" id="IPR015413">
    <property type="entry name" value="Methionyl/Leucyl_tRNA_Synth"/>
</dbReference>
<dbReference type="Pfam" id="PF09334">
    <property type="entry name" value="tRNA-synt_1g"/>
    <property type="match status" value="1"/>
</dbReference>
<dbReference type="InterPro" id="IPR055416">
    <property type="entry name" value="RBD_LARS1"/>
</dbReference>
<evidence type="ECO:0000256" key="6">
    <source>
        <dbReference type="ARBA" id="ARBA00022917"/>
    </source>
</evidence>
<evidence type="ECO:0000256" key="4">
    <source>
        <dbReference type="ARBA" id="ARBA00022741"/>
    </source>
</evidence>
<keyword evidence="3 10" id="KW-0436">Ligase</keyword>
<sequence>MSATPPPQEEASRSTARRDQLLTIQRWAQIEWAQEHLFEEDAPNPPPEEKSKYFVSFPYPYMNGKIHLGHAFSLSKTEFAVGFWRLMGKQCLFPMGFHCTGMPIKACADKLKHELEQRDQESSAEAAAPATAAAAPAAAATSGFQEGQVGVFKSHKAKAASKKGPGATQYEIMQKMGIPDAEIPKFADPLHWLHYFPAVAKEDLTRFGVRCDWRRSFITTTVNPYYDSFIRWQFTTLHEMNLIRFGKRSVPGPPHSHPPLLSGSNSARNTIWSPIDGQPCADHDRAEGEGVQPQDYTIIKLRIAELPACLACLQGRDVFLGAATLRPETMYGQTNCWVGPDCEYGAYELANGEVLVCSARAALNLSFQNQSKVFGKPHNLLGDRMVLGRDLIGTPLRAPLTSYPVVYVLPMMNVSATKGTGVVTSVPSDAPDDYQALQDLREKAAFRQKFGVRDEWVLPFAVVPIIEIPGFGTESAKAACEQLKVASQNDREKLDKAKEMVYMKGFYEGVMRVGEQAGRKVAEAKPLIRELLLRTGQAMAYSEPEKPIISRSGNECVVALTDQWYIAYGEEDWKQKALDCLSRMETFSPEVRKMFLSTLGILHEWACSRSFGLGSRLPWDDRVLIESLSDSTIYMAYYTVAHMLQGADNLEGTRPGPSGLLPGDMTREAWDFVFMGKPLPGSVPAEVAAKLQPLRNEFTYWYPLDLRVSGKDLIPNHLTFWIYNHVAMFPPELWPREVRANGHLLIDGAKMSKSTGNFLTLEEANNLYSADAVRLGLADAGDGIEDANFERTTGNAAILRLTKELAWIEEVFKAKDQLRPAPACISPATSPVAAAPVASAAAAAAAAGGLDVEGISSELMCFFDRVFEAQINRAIEQATYAYSRMLFREALRVGFYELQVARDAYRQALGERGMRADLVRRFVEVEVLLLAPICPHWCEHVWKVILGNPASIHKARWPTAGVVDQCRLMAAQYLFDTISQLRQTLQKMKTKKAAPGTPTNNALVLFAIDEYFPWQLAVLRMMRGLLDRSDQPDLSGVDVAAALKEDPALAKNMKKAMPFASFVKADVTRRGVSALDLRRSFSETEVLAMCREYMAKQLGLDRIDVVPVRAAPATDAVEPAGELPSHVAPLVTPQVHTKLQSVTPGSPQPLFYSAPMAAPAPASTQ</sequence>